<dbReference type="AlphaFoldDB" id="A0A164FQB4"/>
<organism evidence="2 3">
    <name type="scientific">Daphnia magna</name>
    <dbReference type="NCBI Taxonomy" id="35525"/>
    <lineage>
        <taxon>Eukaryota</taxon>
        <taxon>Metazoa</taxon>
        <taxon>Ecdysozoa</taxon>
        <taxon>Arthropoda</taxon>
        <taxon>Crustacea</taxon>
        <taxon>Branchiopoda</taxon>
        <taxon>Diplostraca</taxon>
        <taxon>Cladocera</taxon>
        <taxon>Anomopoda</taxon>
        <taxon>Daphniidae</taxon>
        <taxon>Daphnia</taxon>
    </lineage>
</organism>
<accession>A0A164FQB4</accession>
<evidence type="ECO:0000256" key="1">
    <source>
        <dbReference type="SAM" id="MobiDB-lite"/>
    </source>
</evidence>
<gene>
    <name evidence="2" type="ORF">APZ42_006746</name>
</gene>
<sequence length="442" mass="51006">RNADIQTDETDEFPPLFLDHANKQIRTNVKTQHTRLINRIERHMAELGSLTELNFMRRNLANQLEECIRAHNIFQSSPTQRQNPEHEWVTKLEQVTTECYGRIDNYIRTAPRAPSTSSSIQSTITSFSLPSHLFKSNERTHSSDSHKSNSVHSTSSRQKTTHDLSRELAEEKIARQNLQIELQRLQSNIAQINQQYANEAAIRTQTINEIAEDNRKLAAWLKERNEALALEQQQRQDLETGLKGDIRNRQRLLEDEKVSRQTAKNHFKRELEARIGELATAFDKKLALYTSNSLVNTAEQNNKETGAKPKQQTFRTMERVDEEHGENKQEFIDSQKWSVNQTCETSVNSKNLFSVFRLPKLDLQPFDGDSKKWADFIAIYRDLVHQNSSISTTQNMAILKQCLTQDIRDGLGDSLSSPALYEKALRELEETYGHPQLVSRSY</sequence>
<keyword evidence="3" id="KW-1185">Reference proteome</keyword>
<dbReference type="PANTHER" id="PTHR22954">
    <property type="entry name" value="RETROVIRAL PROTEASE-RELATED"/>
    <property type="match status" value="1"/>
</dbReference>
<dbReference type="PANTHER" id="PTHR22954:SF3">
    <property type="entry name" value="PROTEIN CBG08539"/>
    <property type="match status" value="1"/>
</dbReference>
<dbReference type="Proteomes" id="UP000076858">
    <property type="component" value="Unassembled WGS sequence"/>
</dbReference>
<dbReference type="InterPro" id="IPR005312">
    <property type="entry name" value="DUF1759"/>
</dbReference>
<dbReference type="Pfam" id="PF03564">
    <property type="entry name" value="DUF1759"/>
    <property type="match status" value="1"/>
</dbReference>
<feature type="non-terminal residue" evidence="2">
    <location>
        <position position="1"/>
    </location>
</feature>
<feature type="non-terminal residue" evidence="2">
    <location>
        <position position="442"/>
    </location>
</feature>
<feature type="compositionally biased region" description="Basic and acidic residues" evidence="1">
    <location>
        <begin position="135"/>
        <end position="147"/>
    </location>
</feature>
<feature type="region of interest" description="Disordered" evidence="1">
    <location>
        <begin position="135"/>
        <end position="165"/>
    </location>
</feature>
<name>A0A164FQB4_9CRUS</name>
<reference evidence="2 3" key="1">
    <citation type="submission" date="2016-03" db="EMBL/GenBank/DDBJ databases">
        <title>EvidentialGene: Evidence-directed Construction of Genes on Genomes.</title>
        <authorList>
            <person name="Gilbert D.G."/>
            <person name="Choi J.-H."/>
            <person name="Mockaitis K."/>
            <person name="Colbourne J."/>
            <person name="Pfrender M."/>
        </authorList>
    </citation>
    <scope>NUCLEOTIDE SEQUENCE [LARGE SCALE GENOMIC DNA]</scope>
    <source>
        <strain evidence="2 3">Xinb3</strain>
        <tissue evidence="2">Complete organism</tissue>
    </source>
</reference>
<proteinExistence type="predicted"/>
<evidence type="ECO:0000313" key="3">
    <source>
        <dbReference type="Proteomes" id="UP000076858"/>
    </source>
</evidence>
<dbReference type="OrthoDB" id="8033604at2759"/>
<evidence type="ECO:0000313" key="2">
    <source>
        <dbReference type="EMBL" id="KZR98037.1"/>
    </source>
</evidence>
<comment type="caution">
    <text evidence="2">The sequence shown here is derived from an EMBL/GenBank/DDBJ whole genome shotgun (WGS) entry which is preliminary data.</text>
</comment>
<dbReference type="EMBL" id="LRGB01018804">
    <property type="protein sequence ID" value="KZR98037.1"/>
    <property type="molecule type" value="Genomic_DNA"/>
</dbReference>
<protein>
    <submittedName>
        <fullName evidence="2">Uncharacterized protein</fullName>
    </submittedName>
</protein>